<dbReference type="InterPro" id="IPR037221">
    <property type="entry name" value="H-type_lectin_dom_sf"/>
</dbReference>
<dbReference type="GO" id="GO:0009986">
    <property type="term" value="C:cell surface"/>
    <property type="evidence" value="ECO:0007669"/>
    <property type="project" value="TreeGrafter"/>
</dbReference>
<dbReference type="SUPFAM" id="SSF141086">
    <property type="entry name" value="Agglutinin HPA-like"/>
    <property type="match status" value="3"/>
</dbReference>
<dbReference type="EMBL" id="JABCKI010005992">
    <property type="protein sequence ID" value="KAG5635981.1"/>
    <property type="molecule type" value="Genomic_DNA"/>
</dbReference>
<feature type="domain" description="H-type lectin" evidence="1">
    <location>
        <begin position="25"/>
        <end position="81"/>
    </location>
</feature>
<gene>
    <name evidence="2" type="ORF">H0H81_009469</name>
</gene>
<dbReference type="PANTHER" id="PTHR46938">
    <property type="entry name" value="DISCOIDIN-1 SUBUNIT A-RELATED-RELATED"/>
    <property type="match status" value="1"/>
</dbReference>
<protein>
    <recommendedName>
        <fullName evidence="1">H-type lectin domain-containing protein</fullName>
    </recommendedName>
</protein>
<dbReference type="GO" id="GO:0070492">
    <property type="term" value="F:oligosaccharide binding"/>
    <property type="evidence" value="ECO:0007669"/>
    <property type="project" value="TreeGrafter"/>
</dbReference>
<dbReference type="InterPro" id="IPR052487">
    <property type="entry name" value="Galactose-binding_lectin"/>
</dbReference>
<dbReference type="GO" id="GO:0046871">
    <property type="term" value="F:N-acetylgalactosamine binding"/>
    <property type="evidence" value="ECO:0007669"/>
    <property type="project" value="TreeGrafter"/>
</dbReference>
<dbReference type="Pfam" id="PF09458">
    <property type="entry name" value="H_lectin"/>
    <property type="match status" value="3"/>
</dbReference>
<dbReference type="InterPro" id="IPR019019">
    <property type="entry name" value="H-type_lectin_domain"/>
</dbReference>
<comment type="caution">
    <text evidence="2">The sequence shown here is derived from an EMBL/GenBank/DDBJ whole genome shotgun (WGS) entry which is preliminary data.</text>
</comment>
<dbReference type="Gene3D" id="2.60.40.2080">
    <property type="match status" value="3"/>
</dbReference>
<evidence type="ECO:0000313" key="3">
    <source>
        <dbReference type="Proteomes" id="UP000717328"/>
    </source>
</evidence>
<dbReference type="Proteomes" id="UP000717328">
    <property type="component" value="Unassembled WGS sequence"/>
</dbReference>
<feature type="domain" description="H-type lectin" evidence="1">
    <location>
        <begin position="209"/>
        <end position="275"/>
    </location>
</feature>
<proteinExistence type="predicted"/>
<accession>A0A9P7K2U0</accession>
<reference evidence="2" key="1">
    <citation type="submission" date="2021-02" db="EMBL/GenBank/DDBJ databases">
        <authorList>
            <person name="Nieuwenhuis M."/>
            <person name="Van De Peppel L.J.J."/>
        </authorList>
    </citation>
    <scope>NUCLEOTIDE SEQUENCE</scope>
    <source>
        <strain evidence="2">D49</strain>
    </source>
</reference>
<keyword evidence="3" id="KW-1185">Reference proteome</keyword>
<name>A0A9P7K2U0_9AGAR</name>
<dbReference type="OrthoDB" id="5419324at2759"/>
<sequence length="276" mass="31333">MSTISQFDTQAVRVWNQPQLDNFAQVTFPRPFVAPPRLPLGIRELDQDKSKNIRVKATTEKVNNTSAVYHLTAWADTVFYSGVAESLNLAPANLEFLNGEHTRNLLADPKSPASVRINFERPFVTPPKVVVFFNEFDIDRSKNWRLRTTATNIDVSGFTLNIETWADTILYSAQAAWIAYPEDREHIFSASVNTQEVRLWNAPQLQQSKSINFGNTEFWKTPNVFIAWNEFDIDAKANFRLKAYVDNVSQSGLTWHIDSWADTVLYSAGATIIAVN</sequence>
<dbReference type="GO" id="GO:0098636">
    <property type="term" value="C:protein complex involved in cell adhesion"/>
    <property type="evidence" value="ECO:0007669"/>
    <property type="project" value="TreeGrafter"/>
</dbReference>
<organism evidence="2 3">
    <name type="scientific">Sphagnurus paluster</name>
    <dbReference type="NCBI Taxonomy" id="117069"/>
    <lineage>
        <taxon>Eukaryota</taxon>
        <taxon>Fungi</taxon>
        <taxon>Dikarya</taxon>
        <taxon>Basidiomycota</taxon>
        <taxon>Agaricomycotina</taxon>
        <taxon>Agaricomycetes</taxon>
        <taxon>Agaricomycetidae</taxon>
        <taxon>Agaricales</taxon>
        <taxon>Tricholomatineae</taxon>
        <taxon>Lyophyllaceae</taxon>
        <taxon>Sphagnurus</taxon>
    </lineage>
</organism>
<dbReference type="AlphaFoldDB" id="A0A9P7K2U0"/>
<feature type="domain" description="H-type lectin" evidence="1">
    <location>
        <begin position="115"/>
        <end position="180"/>
    </location>
</feature>
<dbReference type="GO" id="GO:0098609">
    <property type="term" value="P:cell-cell adhesion"/>
    <property type="evidence" value="ECO:0007669"/>
    <property type="project" value="TreeGrafter"/>
</dbReference>
<reference evidence="2" key="2">
    <citation type="submission" date="2021-10" db="EMBL/GenBank/DDBJ databases">
        <title>Phylogenomics reveals ancestral predisposition of the termite-cultivated fungus Termitomyces towards a domesticated lifestyle.</title>
        <authorList>
            <person name="Auxier B."/>
            <person name="Grum-Grzhimaylo A."/>
            <person name="Cardenas M.E."/>
            <person name="Lodge J.D."/>
            <person name="Laessoe T."/>
            <person name="Pedersen O."/>
            <person name="Smith M.E."/>
            <person name="Kuyper T.W."/>
            <person name="Franco-Molano E.A."/>
            <person name="Baroni T.J."/>
            <person name="Aanen D.K."/>
        </authorList>
    </citation>
    <scope>NUCLEOTIDE SEQUENCE</scope>
    <source>
        <strain evidence="2">D49</strain>
    </source>
</reference>
<evidence type="ECO:0000313" key="2">
    <source>
        <dbReference type="EMBL" id="KAG5635981.1"/>
    </source>
</evidence>
<dbReference type="GO" id="GO:0030247">
    <property type="term" value="F:polysaccharide binding"/>
    <property type="evidence" value="ECO:0007669"/>
    <property type="project" value="TreeGrafter"/>
</dbReference>
<evidence type="ECO:0000259" key="1">
    <source>
        <dbReference type="Pfam" id="PF09458"/>
    </source>
</evidence>